<dbReference type="InterPro" id="IPR011234">
    <property type="entry name" value="Fumarylacetoacetase-like_C"/>
</dbReference>
<dbReference type="PANTHER" id="PTHR43211:SF1">
    <property type="entry name" value="BLL6422 PROTEIN"/>
    <property type="match status" value="1"/>
</dbReference>
<comment type="caution">
    <text evidence="3">The sequence shown here is derived from an EMBL/GenBank/DDBJ whole genome shotgun (WGS) entry which is preliminary data.</text>
</comment>
<accession>A0A417XUW6</accession>
<organism evidence="3 4">
    <name type="scientific">Nocardioides immobilis</name>
    <dbReference type="NCBI Taxonomy" id="2049295"/>
    <lineage>
        <taxon>Bacteria</taxon>
        <taxon>Bacillati</taxon>
        <taxon>Actinomycetota</taxon>
        <taxon>Actinomycetes</taxon>
        <taxon>Propionibacteriales</taxon>
        <taxon>Nocardioidaceae</taxon>
        <taxon>Nocardioides</taxon>
    </lineage>
</organism>
<protein>
    <submittedName>
        <fullName evidence="3">Fumarylacetoacetate hydrolase family protein</fullName>
    </submittedName>
</protein>
<dbReference type="RefSeq" id="WP_118928266.1">
    <property type="nucleotide sequence ID" value="NZ_QXGH01000036.1"/>
</dbReference>
<name>A0A417XUW6_9ACTN</name>
<dbReference type="EMBL" id="QXGH01000036">
    <property type="protein sequence ID" value="RHW24071.1"/>
    <property type="molecule type" value="Genomic_DNA"/>
</dbReference>
<dbReference type="PANTHER" id="PTHR43211">
    <property type="entry name" value="FUMARYLACETOACETATE HYDROLASE"/>
    <property type="match status" value="1"/>
</dbReference>
<dbReference type="GO" id="GO:0016787">
    <property type="term" value="F:hydrolase activity"/>
    <property type="evidence" value="ECO:0007669"/>
    <property type="project" value="UniProtKB-KW"/>
</dbReference>
<keyword evidence="4" id="KW-1185">Reference proteome</keyword>
<evidence type="ECO:0000256" key="1">
    <source>
        <dbReference type="SAM" id="MobiDB-lite"/>
    </source>
</evidence>
<dbReference type="Gene3D" id="3.90.850.10">
    <property type="entry name" value="Fumarylacetoacetase-like, C-terminal domain"/>
    <property type="match status" value="1"/>
</dbReference>
<dbReference type="Proteomes" id="UP000283644">
    <property type="component" value="Unassembled WGS sequence"/>
</dbReference>
<evidence type="ECO:0000313" key="4">
    <source>
        <dbReference type="Proteomes" id="UP000283644"/>
    </source>
</evidence>
<feature type="region of interest" description="Disordered" evidence="1">
    <location>
        <begin position="294"/>
        <end position="319"/>
    </location>
</feature>
<dbReference type="AlphaFoldDB" id="A0A417XUW6"/>
<dbReference type="OrthoDB" id="3766879at2"/>
<keyword evidence="3" id="KW-0378">Hydrolase</keyword>
<evidence type="ECO:0000313" key="3">
    <source>
        <dbReference type="EMBL" id="RHW24071.1"/>
    </source>
</evidence>
<proteinExistence type="predicted"/>
<dbReference type="Pfam" id="PF01557">
    <property type="entry name" value="FAA_hydrolase"/>
    <property type="match status" value="1"/>
</dbReference>
<evidence type="ECO:0000259" key="2">
    <source>
        <dbReference type="Pfam" id="PF01557"/>
    </source>
</evidence>
<dbReference type="InterPro" id="IPR036663">
    <property type="entry name" value="Fumarylacetoacetase_C_sf"/>
</dbReference>
<gene>
    <name evidence="3" type="ORF">D0Z08_26350</name>
</gene>
<reference evidence="3 4" key="1">
    <citation type="submission" date="2018-09" db="EMBL/GenBank/DDBJ databases">
        <title>Genome sequencing of Nocardioides immobilis CCTCC AB 2017083 for comparison to Nocardioides silvaticus.</title>
        <authorList>
            <person name="Li C."/>
            <person name="Wang G."/>
        </authorList>
    </citation>
    <scope>NUCLEOTIDE SEQUENCE [LARGE SCALE GENOMIC DNA]</scope>
    <source>
        <strain evidence="3 4">CCTCC AB 2017083</strain>
    </source>
</reference>
<feature type="domain" description="Fumarylacetoacetase-like C-terminal" evidence="2">
    <location>
        <begin position="73"/>
        <end position="297"/>
    </location>
</feature>
<sequence>MKLARYEHNGAVLLGTVRHDMVRSLPRNLDVLDVLTMSLPERNLLEAQAGRHHRIPLDDVRFVPPIEPRAMRDFVVFEEHVRGVTQSVAGTAEIAEAWYDAPAFIFMNPHSLISHRQDVPMPPDTQALDFELEVAAVVGSKVRDLTVDQAAEHIVGYAVFNDWSARDIQRREMQVSLGPAKGKDFASTLGPWITTPDELEPYRVGDRYNLTMTVSVNDTEIGRDSLANMAWSFEEMLSHASRDAWVGAGDVLATGTCAGGALAEMWGRRGVMEPPPLQVGDVVTMAVDGLGSISNRVTQTRSPGHRVPPARSPAAGPVG</sequence>
<dbReference type="SUPFAM" id="SSF56529">
    <property type="entry name" value="FAH"/>
    <property type="match status" value="1"/>
</dbReference>